<feature type="compositionally biased region" description="Basic and acidic residues" evidence="5">
    <location>
        <begin position="33"/>
        <end position="50"/>
    </location>
</feature>
<dbReference type="SUPFAM" id="SSF49447">
    <property type="entry name" value="Second domain of Mu2 adaptin subunit (ap50) of ap2 adaptor"/>
    <property type="match status" value="1"/>
</dbReference>
<dbReference type="PROSITE" id="PS51070">
    <property type="entry name" value="SHD"/>
    <property type="match status" value="1"/>
</dbReference>
<feature type="domain" description="MHD" evidence="7">
    <location>
        <begin position="1020"/>
        <end position="1340"/>
    </location>
</feature>
<feature type="compositionally biased region" description="Basic and acidic residues" evidence="5">
    <location>
        <begin position="107"/>
        <end position="116"/>
    </location>
</feature>
<comment type="similarity">
    <text evidence="2">Belongs to the Stoned B family.</text>
</comment>
<dbReference type="EMBL" id="JAVFWL010000005">
    <property type="protein sequence ID" value="KAK6756236.1"/>
    <property type="molecule type" value="Genomic_DNA"/>
</dbReference>
<organism evidence="8 9">
    <name type="scientific">Necator americanus</name>
    <name type="common">Human hookworm</name>
    <dbReference type="NCBI Taxonomy" id="51031"/>
    <lineage>
        <taxon>Eukaryota</taxon>
        <taxon>Metazoa</taxon>
        <taxon>Ecdysozoa</taxon>
        <taxon>Nematoda</taxon>
        <taxon>Chromadorea</taxon>
        <taxon>Rhabditida</taxon>
        <taxon>Rhabditina</taxon>
        <taxon>Rhabditomorpha</taxon>
        <taxon>Strongyloidea</taxon>
        <taxon>Ancylostomatidae</taxon>
        <taxon>Bunostominae</taxon>
        <taxon>Necator</taxon>
    </lineage>
</organism>
<keyword evidence="4" id="KW-0254">Endocytosis</keyword>
<feature type="compositionally biased region" description="Polar residues" evidence="5">
    <location>
        <begin position="652"/>
        <end position="669"/>
    </location>
</feature>
<feature type="compositionally biased region" description="Basic and acidic residues" evidence="5">
    <location>
        <begin position="631"/>
        <end position="651"/>
    </location>
</feature>
<feature type="compositionally biased region" description="Low complexity" evidence="5">
    <location>
        <begin position="466"/>
        <end position="477"/>
    </location>
</feature>
<evidence type="ECO:0000256" key="5">
    <source>
        <dbReference type="SAM" id="MobiDB-lite"/>
    </source>
</evidence>
<comment type="caution">
    <text evidence="8">The sequence shown here is derived from an EMBL/GenBank/DDBJ whole genome shotgun (WGS) entry which is preliminary data.</text>
</comment>
<protein>
    <recommendedName>
        <fullName evidence="10">Adaptor complexe medium subunit family protein</fullName>
    </recommendedName>
</protein>
<feature type="compositionally biased region" description="Acidic residues" evidence="5">
    <location>
        <begin position="21"/>
        <end position="32"/>
    </location>
</feature>
<evidence type="ECO:0000313" key="8">
    <source>
        <dbReference type="EMBL" id="KAK6756236.1"/>
    </source>
</evidence>
<feature type="compositionally biased region" description="Polar residues" evidence="5">
    <location>
        <begin position="720"/>
        <end position="736"/>
    </location>
</feature>
<feature type="compositionally biased region" description="Pro residues" evidence="5">
    <location>
        <begin position="442"/>
        <end position="451"/>
    </location>
</feature>
<dbReference type="InterPro" id="IPR036168">
    <property type="entry name" value="AP2_Mu_C_sf"/>
</dbReference>
<dbReference type="Pfam" id="PF00928">
    <property type="entry name" value="Adap_comp_sub"/>
    <property type="match status" value="1"/>
</dbReference>
<accession>A0ABR1E3E2</accession>
<feature type="compositionally biased region" description="Basic and acidic residues" evidence="5">
    <location>
        <begin position="7"/>
        <end position="20"/>
    </location>
</feature>
<feature type="compositionally biased region" description="Basic residues" evidence="5">
    <location>
        <begin position="588"/>
        <end position="598"/>
    </location>
</feature>
<dbReference type="PROSITE" id="PS51072">
    <property type="entry name" value="MHD"/>
    <property type="match status" value="1"/>
</dbReference>
<dbReference type="InterPro" id="IPR028565">
    <property type="entry name" value="MHD"/>
</dbReference>
<dbReference type="PANTHER" id="PTHR10529">
    <property type="entry name" value="AP COMPLEX SUBUNIT MU"/>
    <property type="match status" value="1"/>
</dbReference>
<evidence type="ECO:0000259" key="6">
    <source>
        <dbReference type="PROSITE" id="PS51070"/>
    </source>
</evidence>
<comment type="subcellular location">
    <subcellularLocation>
        <location evidence="1">Cytoplasm</location>
    </subcellularLocation>
</comment>
<proteinExistence type="inferred from homology"/>
<evidence type="ECO:0000256" key="3">
    <source>
        <dbReference type="ARBA" id="ARBA00022490"/>
    </source>
</evidence>
<feature type="region of interest" description="Disordered" evidence="5">
    <location>
        <begin position="366"/>
        <end position="419"/>
    </location>
</feature>
<feature type="domain" description="SHD" evidence="6">
    <location>
        <begin position="869"/>
        <end position="1016"/>
    </location>
</feature>
<feature type="compositionally biased region" description="Basic and acidic residues" evidence="5">
    <location>
        <begin position="827"/>
        <end position="840"/>
    </location>
</feature>
<name>A0ABR1E3E2_NECAM</name>
<evidence type="ECO:0000256" key="4">
    <source>
        <dbReference type="ARBA" id="ARBA00022583"/>
    </source>
</evidence>
<feature type="region of interest" description="Disordered" evidence="5">
    <location>
        <begin position="1"/>
        <end position="87"/>
    </location>
</feature>
<gene>
    <name evidence="8" type="primary">Necator_chrV.g19354</name>
    <name evidence="8" type="ORF">RB195_014562</name>
</gene>
<evidence type="ECO:0000256" key="2">
    <source>
        <dbReference type="ARBA" id="ARBA00005579"/>
    </source>
</evidence>
<dbReference type="InterPro" id="IPR050431">
    <property type="entry name" value="Adaptor_comp_med_subunit"/>
</dbReference>
<feature type="region of interest" description="Disordered" evidence="5">
    <location>
        <begin position="1390"/>
        <end position="1414"/>
    </location>
</feature>
<feature type="region of interest" description="Disordered" evidence="5">
    <location>
        <begin position="431"/>
        <end position="518"/>
    </location>
</feature>
<evidence type="ECO:0000259" key="7">
    <source>
        <dbReference type="PROSITE" id="PS51072"/>
    </source>
</evidence>
<feature type="compositionally biased region" description="Low complexity" evidence="5">
    <location>
        <begin position="74"/>
        <end position="87"/>
    </location>
</feature>
<dbReference type="Gene3D" id="2.60.40.1170">
    <property type="entry name" value="Mu homology domain, subdomain B"/>
    <property type="match status" value="3"/>
</dbReference>
<feature type="region of interest" description="Disordered" evidence="5">
    <location>
        <begin position="107"/>
        <end position="142"/>
    </location>
</feature>
<feature type="compositionally biased region" description="Polar residues" evidence="5">
    <location>
        <begin position="366"/>
        <end position="390"/>
    </location>
</feature>
<feature type="region of interest" description="Disordered" evidence="5">
    <location>
        <begin position="585"/>
        <end position="763"/>
    </location>
</feature>
<sequence length="1426" mass="159487">MPNNTESPKRSADESTAKPSEEDEPMFSEEMLEERKRAEALRASAKKEPKTTQQLNSNARDTENEQESELEVGAPATAPEAAAPADTVPAALVDQMLKDGKVAVQEVQHEEIKGDAEAAPAEQTEASELENQEQTYDPNAYPGYIWNYETQQWETDPNYDPTQYQSADYHAGYDQGGYQCDYSGASQTGGYDYGNTYDQTYGQTYAYDQNDGYTNSIYPQADTSTYDQNAQQYYAGYDQQATYQYDETAQYAGYDQAAGGYEQQAQYYDTSAAQGNGYPDGSYHQTHAGYDQTAAEYSEPHIGCDQDHSVTPQPEEYNVAAPAPLGAEQQTAPTNYDYSQYSQSYATGYSAYQKDHAAQPYGGQVNVHNEVNANGPQPYSTEHDNSQTGPPQRPPPASVFTQPLFQSAPPLDPYAWNSTGHDIYAPDALSQSAVDHSQHSPSRPPPPSRPAPPKHPRTGAGNDQVAAATAAAEAVVHAPPPPRPPSASHPHPAPSRPGPPSPRPPPPKRVVEPEPEEDAWTQFKKMTEQVNVALKSTETTLKTLSETTAVKEIKDESYLGQIGGSQGYSDNIAQREIHRLTEEMKQEKKLKKKLKQQGKKVASPTFDPDQEDSMDRAAQELAMKMANMRTDLADWKPPSETKAADEMEKNDSVSTIPPNPIKDTQQDSGGSLELPAHLSTHPPDSATPVTDSAPDDPKLTAPAWADFESTAPELPPSESGFFSNKDNNTLNDSSAPDSFDPFVVPSQFKPTRDPFAPPDNNLIDEDYDPFAVKPVEDIVAAARAKAEEVLRAKEAQEDVEFFSSSRHSPTLSSPTPEGGSPVASPNHRPDGFEDDFKAEGTDMETPTPLYDEDDSEPLTDFMPKFAGDGWDLMIRHPIKKKSFMAERFWKPCYVRLQGNNLLVYNAKTDNRPIQELLLQASYSLSDTTLQAYDVYGKIHTVKLQYVLYKEKVGIRPGQISRLVDGHITKYGLPLEHTAQCTVLLKFGSLTSKELQSFVSTVEDVLFKCPAKRDTKPVYKQDEVQIHCYDEYSAYVDKEGVLSDQKARVRLFCLAFVSGSPFLEIGLNDRRRQGKEIVRRKDILPMYTERWIRFEELEFHSTVDRKAFEEEQVIRLSPPDGCFFEVMRFRVRPPRNREKALSIKAIMKIAGSKVEIRIEAMAAAQIEKNRGGKSTRRQIPCEDIAIRFPIPEAWIYIFREERHWGVGSVHSKKLRPGKVKNLKDRLLGAVQSNEANLIECAIGEAKYEHVFRSLVWRIPRLPEKHHAAYKSHLLRCRFELSSFDLMPDAFLPRCEVDFTMPLATVSNTVVRSVSVEQHEDSDRVEKFVRYVAKCQYKVEIDYVQCADLEVDTMDPTTNPEVAMATVPELHQPAFKPTEIAELHEGYRIEFSDSEIGVGRPDDSSSDDDDDKAHKMPIIQIDMKNYGY</sequence>
<evidence type="ECO:0008006" key="10">
    <source>
        <dbReference type="Google" id="ProtNLM"/>
    </source>
</evidence>
<keyword evidence="3" id="KW-0963">Cytoplasm</keyword>
<feature type="region of interest" description="Disordered" evidence="5">
    <location>
        <begin position="799"/>
        <end position="856"/>
    </location>
</feature>
<dbReference type="Proteomes" id="UP001303046">
    <property type="component" value="Unassembled WGS sequence"/>
</dbReference>
<evidence type="ECO:0000313" key="9">
    <source>
        <dbReference type="Proteomes" id="UP001303046"/>
    </source>
</evidence>
<feature type="compositionally biased region" description="Pro residues" evidence="5">
    <location>
        <begin position="478"/>
        <end position="508"/>
    </location>
</feature>
<keyword evidence="9" id="KW-1185">Reference proteome</keyword>
<evidence type="ECO:0000256" key="1">
    <source>
        <dbReference type="ARBA" id="ARBA00004496"/>
    </source>
</evidence>
<reference evidence="8 9" key="1">
    <citation type="submission" date="2023-08" db="EMBL/GenBank/DDBJ databases">
        <title>A Necator americanus chromosomal reference genome.</title>
        <authorList>
            <person name="Ilik V."/>
            <person name="Petrzelkova K.J."/>
            <person name="Pardy F."/>
            <person name="Fuh T."/>
            <person name="Niatou-Singa F.S."/>
            <person name="Gouil Q."/>
            <person name="Baker L."/>
            <person name="Ritchie M.E."/>
            <person name="Jex A.R."/>
            <person name="Gazzola D."/>
            <person name="Li H."/>
            <person name="Toshio Fujiwara R."/>
            <person name="Zhan B."/>
            <person name="Aroian R.V."/>
            <person name="Pafco B."/>
            <person name="Schwarz E.M."/>
        </authorList>
    </citation>
    <scope>NUCLEOTIDE SEQUENCE [LARGE SCALE GENOMIC DNA]</scope>
    <source>
        <strain evidence="8 9">Aroian</strain>
        <tissue evidence="8">Whole animal</tissue>
    </source>
</reference>
<feature type="compositionally biased region" description="Low complexity" evidence="5">
    <location>
        <begin position="803"/>
        <end position="816"/>
    </location>
</feature>
<dbReference type="InterPro" id="IPR012320">
    <property type="entry name" value="SHD_dom"/>
</dbReference>